<keyword evidence="1" id="KW-0472">Membrane</keyword>
<feature type="transmembrane region" description="Helical" evidence="1">
    <location>
        <begin position="181"/>
        <end position="201"/>
    </location>
</feature>
<dbReference type="RefSeq" id="WP_130539129.1">
    <property type="nucleotide sequence ID" value="NZ_CP042431.1"/>
</dbReference>
<feature type="transmembrane region" description="Helical" evidence="1">
    <location>
        <begin position="20"/>
        <end position="40"/>
    </location>
</feature>
<reference evidence="3 4" key="1">
    <citation type="submission" date="2019-02" db="EMBL/GenBank/DDBJ databases">
        <title>Genomic Encyclopedia of Type Strains, Phase IV (KMG-IV): sequencing the most valuable type-strain genomes for metagenomic binning, comparative biology and taxonomic classification.</title>
        <authorList>
            <person name="Goeker M."/>
        </authorList>
    </citation>
    <scope>NUCLEOTIDE SEQUENCE [LARGE SCALE GENOMIC DNA]</scope>
    <source>
        <strain evidence="3 4">DSM 18116</strain>
    </source>
</reference>
<accession>A0A4Q7N377</accession>
<dbReference type="Pfam" id="PF12679">
    <property type="entry name" value="ABC2_membrane_2"/>
    <property type="match status" value="1"/>
</dbReference>
<keyword evidence="1" id="KW-0812">Transmembrane</keyword>
<feature type="domain" description="ABC-type uncharacterised transport system" evidence="2">
    <location>
        <begin position="463"/>
        <end position="577"/>
    </location>
</feature>
<gene>
    <name evidence="3" type="ORF">EV199_0528</name>
</gene>
<proteinExistence type="predicted"/>
<feature type="transmembrane region" description="Helical" evidence="1">
    <location>
        <begin position="742"/>
        <end position="762"/>
    </location>
</feature>
<name>A0A4Q7N377_9BACT</name>
<evidence type="ECO:0000256" key="1">
    <source>
        <dbReference type="SAM" id="Phobius"/>
    </source>
</evidence>
<dbReference type="Pfam" id="PF09822">
    <property type="entry name" value="ABC_transp_aux"/>
    <property type="match status" value="1"/>
</dbReference>
<keyword evidence="4" id="KW-1185">Reference proteome</keyword>
<dbReference type="OrthoDB" id="609779at2"/>
<feature type="transmembrane region" description="Helical" evidence="1">
    <location>
        <begin position="119"/>
        <end position="143"/>
    </location>
</feature>
<dbReference type="PANTHER" id="PTHR43471">
    <property type="entry name" value="ABC TRANSPORTER PERMEASE"/>
    <property type="match status" value="1"/>
</dbReference>
<dbReference type="GO" id="GO:0140359">
    <property type="term" value="F:ABC-type transporter activity"/>
    <property type="evidence" value="ECO:0007669"/>
    <property type="project" value="InterPro"/>
</dbReference>
<sequence>MKIINKIALAELRNLFYSPVSWFVILAFYVINAIFFFEWFDRMASGQDAGMMAVDNYVGKVTGILKSMNFEVTKGFFKYVHLFMALLTMGVINREMNAGSIKLLYSSPIRNREIVLGKYWGIVLFNLIFLLGTALLLITGIVIVKESYPPEFLTILLSLFLLANFYAAIGLFFSSVTNYQIVAAVFTFLVFYLLDTILNYGQQYDFFRTVSELLSFRYKRGEITSGLISSRNLLYFILMIAMFLLFAMIRLRSVRVAIPRRITALHYLLVFSGILLMVYLSSKPGWILYKDLTKKQSNTLHPSAQEVLKKFDGSPIKVTLYINLFQKFEKFGFPEQRFVYTSGLWAEYLRFYPNVQFDYVCYYAIKEGDSALYKQYPGKNIDEIAALRAEVYGVRKSLFKPGSSLDNFHDLEKENFNAIMKVSYKDKQTYVRSIVGGGAWPHPVNMAGQLTRLIRDSNVAVSFMTGHLERSPFRFTQRDFGVYTSKTFETSSLVDRGVDVDTISVMEADIPDDVQLLVVADPKVPYDPIELERIDRYIQRGGNAIFFVEPGKQFILDPVLKKLGVVAEDGMLMENSQDRHMVRGRLTNKALTMSQEMERFLLLPALGNGLVHNVATTLSYQAVDGFEVEPIIKIAGNKKLWLKKGVYVADSIAPVFSKEQGDLQLNEYTIAVAMKRKVGDKEQRIIVAGDADFMSNNAIDPKKLNHHFYSWGLNNRYPIYSFYPFNDDRYLKVNRDQLENMMIVYVYVIPAIVFFLAVAFLIRRRKK</sequence>
<feature type="transmembrane region" description="Helical" evidence="1">
    <location>
        <begin position="263"/>
        <end position="280"/>
    </location>
</feature>
<evidence type="ECO:0000313" key="4">
    <source>
        <dbReference type="Proteomes" id="UP000293874"/>
    </source>
</evidence>
<evidence type="ECO:0000313" key="3">
    <source>
        <dbReference type="EMBL" id="RZS74678.1"/>
    </source>
</evidence>
<organism evidence="3 4">
    <name type="scientific">Pseudobacter ginsenosidimutans</name>
    <dbReference type="NCBI Taxonomy" id="661488"/>
    <lineage>
        <taxon>Bacteria</taxon>
        <taxon>Pseudomonadati</taxon>
        <taxon>Bacteroidota</taxon>
        <taxon>Chitinophagia</taxon>
        <taxon>Chitinophagales</taxon>
        <taxon>Chitinophagaceae</taxon>
        <taxon>Pseudobacter</taxon>
    </lineage>
</organism>
<dbReference type="EMBL" id="SGXA01000001">
    <property type="protein sequence ID" value="RZS74678.1"/>
    <property type="molecule type" value="Genomic_DNA"/>
</dbReference>
<dbReference type="Proteomes" id="UP000293874">
    <property type="component" value="Unassembled WGS sequence"/>
</dbReference>
<dbReference type="AlphaFoldDB" id="A0A4Q7N377"/>
<comment type="caution">
    <text evidence="3">The sequence shown here is derived from an EMBL/GenBank/DDBJ whole genome shotgun (WGS) entry which is preliminary data.</text>
</comment>
<evidence type="ECO:0000259" key="2">
    <source>
        <dbReference type="Pfam" id="PF09822"/>
    </source>
</evidence>
<feature type="transmembrane region" description="Helical" evidence="1">
    <location>
        <begin position="233"/>
        <end position="251"/>
    </location>
</feature>
<keyword evidence="1" id="KW-1133">Transmembrane helix</keyword>
<dbReference type="GO" id="GO:0005886">
    <property type="term" value="C:plasma membrane"/>
    <property type="evidence" value="ECO:0007669"/>
    <property type="project" value="UniProtKB-SubCell"/>
</dbReference>
<feature type="transmembrane region" description="Helical" evidence="1">
    <location>
        <begin position="155"/>
        <end position="174"/>
    </location>
</feature>
<protein>
    <submittedName>
        <fullName evidence="3">ABC-2 type transport system permease protein</fullName>
    </submittedName>
</protein>
<dbReference type="InterPro" id="IPR019196">
    <property type="entry name" value="ABC_transp_unknown"/>
</dbReference>